<keyword evidence="9 22" id="KW-0418">Kinase</keyword>
<evidence type="ECO:0000256" key="6">
    <source>
        <dbReference type="ARBA" id="ARBA00022729"/>
    </source>
</evidence>
<feature type="domain" description="Protein kinase" evidence="20">
    <location>
        <begin position="298"/>
        <end position="463"/>
    </location>
</feature>
<evidence type="ECO:0000259" key="21">
    <source>
        <dbReference type="PROSITE" id="PS51473"/>
    </source>
</evidence>
<keyword evidence="10 17" id="KW-0067">ATP-binding</keyword>
<evidence type="ECO:0000256" key="16">
    <source>
        <dbReference type="ARBA" id="ARBA00048679"/>
    </source>
</evidence>
<comment type="caution">
    <text evidence="22">The sequence shown here is derived from an EMBL/GenBank/DDBJ whole genome shotgun (WGS) entry which is preliminary data.</text>
</comment>
<evidence type="ECO:0000256" key="8">
    <source>
        <dbReference type="ARBA" id="ARBA00022741"/>
    </source>
</evidence>
<evidence type="ECO:0000256" key="5">
    <source>
        <dbReference type="ARBA" id="ARBA00022692"/>
    </source>
</evidence>
<keyword evidence="11" id="KW-1133">Transmembrane helix</keyword>
<dbReference type="STRING" id="337451.A0A443PJC3"/>
<evidence type="ECO:0000256" key="19">
    <source>
        <dbReference type="SAM" id="SignalP"/>
    </source>
</evidence>
<keyword evidence="7" id="KW-0677">Repeat</keyword>
<evidence type="ECO:0000259" key="20">
    <source>
        <dbReference type="PROSITE" id="PS50011"/>
    </source>
</evidence>
<feature type="domain" description="Gnk2-homologous" evidence="21">
    <location>
        <begin position="139"/>
        <end position="248"/>
    </location>
</feature>
<dbReference type="PROSITE" id="PS00107">
    <property type="entry name" value="PROTEIN_KINASE_ATP"/>
    <property type="match status" value="1"/>
</dbReference>
<dbReference type="OrthoDB" id="4062651at2759"/>
<dbReference type="GO" id="GO:0005886">
    <property type="term" value="C:plasma membrane"/>
    <property type="evidence" value="ECO:0007669"/>
    <property type="project" value="TreeGrafter"/>
</dbReference>
<keyword evidence="14" id="KW-0325">Glycoprotein</keyword>
<organism evidence="22 23">
    <name type="scientific">Cinnamomum micranthum f. kanehirae</name>
    <dbReference type="NCBI Taxonomy" id="337451"/>
    <lineage>
        <taxon>Eukaryota</taxon>
        <taxon>Viridiplantae</taxon>
        <taxon>Streptophyta</taxon>
        <taxon>Embryophyta</taxon>
        <taxon>Tracheophyta</taxon>
        <taxon>Spermatophyta</taxon>
        <taxon>Magnoliopsida</taxon>
        <taxon>Magnoliidae</taxon>
        <taxon>Laurales</taxon>
        <taxon>Lauraceae</taxon>
        <taxon>Cinnamomum</taxon>
    </lineage>
</organism>
<reference evidence="22 23" key="1">
    <citation type="journal article" date="2019" name="Nat. Plants">
        <title>Stout camphor tree genome fills gaps in understanding of flowering plant genome evolution.</title>
        <authorList>
            <person name="Chaw S.M."/>
            <person name="Liu Y.C."/>
            <person name="Wu Y.W."/>
            <person name="Wang H.Y."/>
            <person name="Lin C.I."/>
            <person name="Wu C.S."/>
            <person name="Ke H.M."/>
            <person name="Chang L.Y."/>
            <person name="Hsu C.Y."/>
            <person name="Yang H.T."/>
            <person name="Sudianto E."/>
            <person name="Hsu M.H."/>
            <person name="Wu K.P."/>
            <person name="Wang L.N."/>
            <person name="Leebens-Mack J.H."/>
            <person name="Tsai I.J."/>
        </authorList>
    </citation>
    <scope>NUCLEOTIDE SEQUENCE [LARGE SCALE GENOMIC DNA]</scope>
    <source>
        <strain evidence="23">cv. Chaw 1501</strain>
        <tissue evidence="22">Young leaves</tissue>
    </source>
</reference>
<dbReference type="PROSITE" id="PS50011">
    <property type="entry name" value="PROTEIN_KINASE_DOM"/>
    <property type="match status" value="1"/>
</dbReference>
<dbReference type="GO" id="GO:0004674">
    <property type="term" value="F:protein serine/threonine kinase activity"/>
    <property type="evidence" value="ECO:0007669"/>
    <property type="project" value="UniProtKB-KW"/>
</dbReference>
<keyword evidence="23" id="KW-1185">Reference proteome</keyword>
<feature type="chain" id="PRO_5019275723" description="non-specific serine/threonine protein kinase" evidence="19">
    <location>
        <begin position="24"/>
        <end position="463"/>
    </location>
</feature>
<dbReference type="InterPro" id="IPR001245">
    <property type="entry name" value="Ser-Thr/Tyr_kinase_cat_dom"/>
</dbReference>
<sequence length="463" mass="51253">MSPFLLYFSLFVLLFFHIPTCNAENPLKVECNNSYNGITAANYTNNSTFQTNLKILLPSLSSNVSLIKGFYKTSIGQGLDTVYGLILCRGDATPVACRNCTDFASEGILSRCKSRSSAIWYDLCQLQYSDTNFFNLSITPWWFYVWSMNNMSSPEVEPFKAARGDLMRDLANKAAYQPWRGMFATGELNYSSTNNVYGLMQCKPDISEAACHGCLQDAIGLIPNCCDSTIGGRVIGEVCNLRFEDRSFFGESLVGGPAPPPALPPPTNPTNVGRDQLDGSAILLHIDFEMIRVATSDFSDENKLGEGGFGAVYKGSLTDGKEIAVKRLSTNSCQGVKEFMNEVVLISKLQHKNLVQLYGCCVEGQEKLLIYEYIPKGSLNYFLFDPDKRPSLDWKLRFKIIGGIARGLLYLHEDSRLKIIHRDLKASNILLDANMIPKISDFGMAKIFGADQTRGSASRIAGT</sequence>
<comment type="similarity">
    <text evidence="18">Belongs to the protein kinase superfamily.</text>
</comment>
<evidence type="ECO:0000256" key="18">
    <source>
        <dbReference type="RuleBase" id="RU000304"/>
    </source>
</evidence>
<dbReference type="PROSITE" id="PS00108">
    <property type="entry name" value="PROTEIN_KINASE_ST"/>
    <property type="match status" value="1"/>
</dbReference>
<keyword evidence="13" id="KW-1015">Disulfide bond</keyword>
<dbReference type="Pfam" id="PF07714">
    <property type="entry name" value="PK_Tyr_Ser-Thr"/>
    <property type="match status" value="1"/>
</dbReference>
<dbReference type="GO" id="GO:0005524">
    <property type="term" value="F:ATP binding"/>
    <property type="evidence" value="ECO:0007669"/>
    <property type="project" value="UniProtKB-UniRule"/>
</dbReference>
<keyword evidence="12" id="KW-0472">Membrane</keyword>
<evidence type="ECO:0000256" key="12">
    <source>
        <dbReference type="ARBA" id="ARBA00023136"/>
    </source>
</evidence>
<dbReference type="Gene3D" id="1.10.510.10">
    <property type="entry name" value="Transferase(Phosphotransferase) domain 1"/>
    <property type="match status" value="1"/>
</dbReference>
<evidence type="ECO:0000256" key="9">
    <source>
        <dbReference type="ARBA" id="ARBA00022777"/>
    </source>
</evidence>
<evidence type="ECO:0000256" key="14">
    <source>
        <dbReference type="ARBA" id="ARBA00023180"/>
    </source>
</evidence>
<comment type="subcellular location">
    <subcellularLocation>
        <location evidence="1">Membrane</location>
        <topology evidence="1">Single-pass membrane protein</topology>
    </subcellularLocation>
</comment>
<dbReference type="FunFam" id="3.30.430.20:FF:000002">
    <property type="entry name" value="Cysteine-rich receptor-like protein kinase 10"/>
    <property type="match status" value="1"/>
</dbReference>
<dbReference type="InterPro" id="IPR008271">
    <property type="entry name" value="Ser/Thr_kinase_AS"/>
</dbReference>
<evidence type="ECO:0000256" key="3">
    <source>
        <dbReference type="ARBA" id="ARBA00022527"/>
    </source>
</evidence>
<dbReference type="InterPro" id="IPR017441">
    <property type="entry name" value="Protein_kinase_ATP_BS"/>
</dbReference>
<dbReference type="SUPFAM" id="SSF56112">
    <property type="entry name" value="Protein kinase-like (PK-like)"/>
    <property type="match status" value="1"/>
</dbReference>
<evidence type="ECO:0000256" key="13">
    <source>
        <dbReference type="ARBA" id="ARBA00023157"/>
    </source>
</evidence>
<comment type="catalytic activity">
    <reaction evidence="15">
        <text>L-threonyl-[protein] + ATP = O-phospho-L-threonyl-[protein] + ADP + H(+)</text>
        <dbReference type="Rhea" id="RHEA:46608"/>
        <dbReference type="Rhea" id="RHEA-COMP:11060"/>
        <dbReference type="Rhea" id="RHEA-COMP:11605"/>
        <dbReference type="ChEBI" id="CHEBI:15378"/>
        <dbReference type="ChEBI" id="CHEBI:30013"/>
        <dbReference type="ChEBI" id="CHEBI:30616"/>
        <dbReference type="ChEBI" id="CHEBI:61977"/>
        <dbReference type="ChEBI" id="CHEBI:456216"/>
        <dbReference type="EC" id="2.7.11.1"/>
    </reaction>
</comment>
<protein>
    <recommendedName>
        <fullName evidence="2">non-specific serine/threonine protein kinase</fullName>
        <ecNumber evidence="2">2.7.11.1</ecNumber>
    </recommendedName>
</protein>
<dbReference type="FunFam" id="3.30.200.20:FF:000195">
    <property type="entry name" value="G-type lectin S-receptor-like serine/threonine-protein kinase"/>
    <property type="match status" value="1"/>
</dbReference>
<dbReference type="InterPro" id="IPR011009">
    <property type="entry name" value="Kinase-like_dom_sf"/>
</dbReference>
<comment type="catalytic activity">
    <reaction evidence="16">
        <text>L-seryl-[protein] + ATP = O-phospho-L-seryl-[protein] + ADP + H(+)</text>
        <dbReference type="Rhea" id="RHEA:17989"/>
        <dbReference type="Rhea" id="RHEA-COMP:9863"/>
        <dbReference type="Rhea" id="RHEA-COMP:11604"/>
        <dbReference type="ChEBI" id="CHEBI:15378"/>
        <dbReference type="ChEBI" id="CHEBI:29999"/>
        <dbReference type="ChEBI" id="CHEBI:30616"/>
        <dbReference type="ChEBI" id="CHEBI:83421"/>
        <dbReference type="ChEBI" id="CHEBI:456216"/>
        <dbReference type="EC" id="2.7.11.1"/>
    </reaction>
</comment>
<gene>
    <name evidence="22" type="ORF">CKAN_01998400</name>
</gene>
<keyword evidence="22" id="KW-0675">Receptor</keyword>
<dbReference type="CDD" id="cd23509">
    <property type="entry name" value="Gnk2-like"/>
    <property type="match status" value="2"/>
</dbReference>
<dbReference type="Pfam" id="PF01657">
    <property type="entry name" value="Stress-antifung"/>
    <property type="match status" value="2"/>
</dbReference>
<evidence type="ECO:0000256" key="11">
    <source>
        <dbReference type="ARBA" id="ARBA00022989"/>
    </source>
</evidence>
<dbReference type="FunFam" id="1.10.510.10:FF:001019">
    <property type="entry name" value="G-type lectin S-receptor-like serine/threonine-protein kinase B120"/>
    <property type="match status" value="1"/>
</dbReference>
<evidence type="ECO:0000313" key="22">
    <source>
        <dbReference type="EMBL" id="RWR90861.1"/>
    </source>
</evidence>
<dbReference type="PROSITE" id="PS51473">
    <property type="entry name" value="GNK2"/>
    <property type="match status" value="2"/>
</dbReference>
<evidence type="ECO:0000256" key="10">
    <source>
        <dbReference type="ARBA" id="ARBA00022840"/>
    </source>
</evidence>
<evidence type="ECO:0000256" key="1">
    <source>
        <dbReference type="ARBA" id="ARBA00004167"/>
    </source>
</evidence>
<dbReference type="Gene3D" id="3.30.430.20">
    <property type="entry name" value="Gnk2 domain, C-X8-C-X2-C motif"/>
    <property type="match status" value="2"/>
</dbReference>
<dbReference type="EC" id="2.7.11.1" evidence="2"/>
<dbReference type="PANTHER" id="PTHR27002">
    <property type="entry name" value="RECEPTOR-LIKE SERINE/THREONINE-PROTEIN KINASE SD1-8"/>
    <property type="match status" value="1"/>
</dbReference>
<evidence type="ECO:0000256" key="7">
    <source>
        <dbReference type="ARBA" id="ARBA00022737"/>
    </source>
</evidence>
<evidence type="ECO:0000256" key="2">
    <source>
        <dbReference type="ARBA" id="ARBA00012513"/>
    </source>
</evidence>
<evidence type="ECO:0000313" key="23">
    <source>
        <dbReference type="Proteomes" id="UP000283530"/>
    </source>
</evidence>
<dbReference type="InterPro" id="IPR000719">
    <property type="entry name" value="Prot_kinase_dom"/>
</dbReference>
<keyword evidence="6 19" id="KW-0732">Signal</keyword>
<evidence type="ECO:0000256" key="17">
    <source>
        <dbReference type="PROSITE-ProRule" id="PRU10141"/>
    </source>
</evidence>
<evidence type="ECO:0000256" key="15">
    <source>
        <dbReference type="ARBA" id="ARBA00047899"/>
    </source>
</evidence>
<dbReference type="PANTHER" id="PTHR27002:SF181">
    <property type="entry name" value="RECEPTOR-LIKE SERINE_THREONINE-PROTEIN KINASE"/>
    <property type="match status" value="1"/>
</dbReference>
<feature type="binding site" evidence="17">
    <location>
        <position position="326"/>
    </location>
    <ligand>
        <name>ATP</name>
        <dbReference type="ChEBI" id="CHEBI:30616"/>
    </ligand>
</feature>
<dbReference type="EMBL" id="QPKB01000008">
    <property type="protein sequence ID" value="RWR90861.1"/>
    <property type="molecule type" value="Genomic_DNA"/>
</dbReference>
<keyword evidence="3 18" id="KW-0723">Serine/threonine-protein kinase</keyword>
<accession>A0A443PJC3</accession>
<proteinExistence type="inferred from homology"/>
<feature type="domain" description="Gnk2-homologous" evidence="21">
    <location>
        <begin position="31"/>
        <end position="133"/>
    </location>
</feature>
<keyword evidence="5" id="KW-0812">Transmembrane</keyword>
<feature type="signal peptide" evidence="19">
    <location>
        <begin position="1"/>
        <end position="23"/>
    </location>
</feature>
<keyword evidence="8 17" id="KW-0547">Nucleotide-binding</keyword>
<dbReference type="Gene3D" id="3.30.200.20">
    <property type="entry name" value="Phosphorylase Kinase, domain 1"/>
    <property type="match status" value="1"/>
</dbReference>
<evidence type="ECO:0000256" key="4">
    <source>
        <dbReference type="ARBA" id="ARBA00022679"/>
    </source>
</evidence>
<dbReference type="InterPro" id="IPR002902">
    <property type="entry name" value="GNK2"/>
</dbReference>
<dbReference type="SMART" id="SM00220">
    <property type="entry name" value="S_TKc"/>
    <property type="match status" value="1"/>
</dbReference>
<dbReference type="InterPro" id="IPR038408">
    <property type="entry name" value="GNK2_sf"/>
</dbReference>
<dbReference type="AlphaFoldDB" id="A0A443PJC3"/>
<dbReference type="Proteomes" id="UP000283530">
    <property type="component" value="Unassembled WGS sequence"/>
</dbReference>
<name>A0A443PJC3_9MAGN</name>
<keyword evidence="4" id="KW-0808">Transferase</keyword>